<dbReference type="Pfam" id="PF13088">
    <property type="entry name" value="BNR_2"/>
    <property type="match status" value="1"/>
</dbReference>
<evidence type="ECO:0000256" key="1">
    <source>
        <dbReference type="ARBA" id="ARBA00000427"/>
    </source>
</evidence>
<dbReference type="SUPFAM" id="SSF50939">
    <property type="entry name" value="Sialidases"/>
    <property type="match status" value="1"/>
</dbReference>
<dbReference type="GO" id="GO:0016020">
    <property type="term" value="C:membrane"/>
    <property type="evidence" value="ECO:0007669"/>
    <property type="project" value="TreeGrafter"/>
</dbReference>
<dbReference type="Gene3D" id="2.60.120.200">
    <property type="match status" value="1"/>
</dbReference>
<evidence type="ECO:0000256" key="2">
    <source>
        <dbReference type="ARBA" id="ARBA00009348"/>
    </source>
</evidence>
<dbReference type="RefSeq" id="WP_238127991.1">
    <property type="nucleotide sequence ID" value="NZ_JAKNHJ010000008.1"/>
</dbReference>
<dbReference type="EC" id="3.2.1.18" evidence="3"/>
<comment type="catalytic activity">
    <reaction evidence="1">
        <text>Hydrolysis of alpha-(2-&gt;3)-, alpha-(2-&gt;6)-, alpha-(2-&gt;8)- glycosidic linkages of terminal sialic acid residues in oligosaccharides, glycoproteins, glycolipids, colominic acid and synthetic substrates.</text>
        <dbReference type="EC" id="3.2.1.18"/>
    </reaction>
</comment>
<dbReference type="Gene3D" id="2.40.220.10">
    <property type="entry name" value="Intramolecular Trans-sialidase, Domain 3"/>
    <property type="match status" value="1"/>
</dbReference>
<dbReference type="InterPro" id="IPR013320">
    <property type="entry name" value="ConA-like_dom_sf"/>
</dbReference>
<dbReference type="GO" id="GO:0009313">
    <property type="term" value="P:oligosaccharide catabolic process"/>
    <property type="evidence" value="ECO:0007669"/>
    <property type="project" value="TreeGrafter"/>
</dbReference>
<proteinExistence type="inferred from homology"/>
<dbReference type="Proteomes" id="UP001200537">
    <property type="component" value="Unassembled WGS sequence"/>
</dbReference>
<sequence>MSRKDATQDLEERFSTNGQPVDNSKLCTLVKQDDCGIIDINLATTMPGCIFRANGKNGCIELNISSGQITGFVRSGHEHRIIDAEDVPGIDDGFAHSVALSSNESGMHLFFDGYEAFSTSLPSWFSQIELEDIIINPQGVHKVIHFAVWAGQTEPDFPLSIARTPNPVVEFGGSALSPWDVRKVSGLTKGSVRAKFRTRGEGQFGVIMAAEGAQGAMRLGIEQGDSFYFHASVDTEVIAEITAPGHWDDGRVHELVLVSGRGATTIFVDGYEVVHSPGAVFFDDIGNLKNVLVGEDLDGTKLFGEVSSAEIYQQVLTDHQIKRLAGVAPLVTQALFDTGLMGAKNYRIPSIITCKSGVVLAGADQRVSIANDSPNDINFVIRRSLDNGKTWTDPQTVLQYPGSGRLGASVIDSVLVQDESSGRVICLIDHFPGGIGQPNAKVGTGYSEDGTKILHDRDGNEYHLMDDGIVNNLDGTSTNYLVDKHGNVTVQGEPAGNIYLAPGVDSNESLFEHPSCHLLMVFSDDDGETWSAPVDLTPQIKEEWMRFCGTSPGNGIQLQIGKHKGRILVPIYFNHESGLAFSCAAAYSDDGGETWHRGQSPNDGRVVDGKEVFARNLEDERAYCHESVLVEGEDGTVHVWMRNLNPRGRVAHAISDDGGENWGEVTFVEQIPEIFSQPNAIRVYDEDSKPAILFANASQLLPFRGRGVVRLSYDDGLTWPHNKVFNPRHYVYQCMTQMPDGTIGLLWERELQGVFFTSFPLAWVKESNSTIS</sequence>
<dbReference type="CDD" id="cd15482">
    <property type="entry name" value="Sialidase_non-viral"/>
    <property type="match status" value="1"/>
</dbReference>
<dbReference type="Pfam" id="PF13385">
    <property type="entry name" value="Laminin_G_3"/>
    <property type="match status" value="1"/>
</dbReference>
<comment type="similarity">
    <text evidence="2">Belongs to the glycosyl hydrolase 33 family.</text>
</comment>
<evidence type="ECO:0000259" key="4">
    <source>
        <dbReference type="Pfam" id="PF13088"/>
    </source>
</evidence>
<dbReference type="InterPro" id="IPR023364">
    <property type="entry name" value="Trans_sialidase_dom3"/>
</dbReference>
<dbReference type="Gene3D" id="2.120.10.10">
    <property type="match status" value="1"/>
</dbReference>
<protein>
    <recommendedName>
        <fullName evidence="3">exo-alpha-sialidase</fullName>
        <ecNumber evidence="3">3.2.1.18</ecNumber>
    </recommendedName>
</protein>
<reference evidence="5" key="1">
    <citation type="submission" date="2022-01" db="EMBL/GenBank/DDBJ databases">
        <title>Collection of gut derived symbiotic bacterial strains cultured from healthy donors.</title>
        <authorList>
            <person name="Lin H."/>
            <person name="Kohout C."/>
            <person name="Waligurski E."/>
            <person name="Pamer E.G."/>
        </authorList>
    </citation>
    <scope>NUCLEOTIDE SEQUENCE</scope>
    <source>
        <strain evidence="5">DFI.7.46</strain>
    </source>
</reference>
<dbReference type="PANTHER" id="PTHR10628:SF30">
    <property type="entry name" value="EXO-ALPHA-SIALIDASE"/>
    <property type="match status" value="1"/>
</dbReference>
<accession>A0AAJ1EVB8</accession>
<dbReference type="EMBL" id="JAKNHJ010000008">
    <property type="protein sequence ID" value="MCG4617887.1"/>
    <property type="molecule type" value="Genomic_DNA"/>
</dbReference>
<dbReference type="InterPro" id="IPR036278">
    <property type="entry name" value="Sialidase_sf"/>
</dbReference>
<dbReference type="InterPro" id="IPR026856">
    <property type="entry name" value="Sialidase_fam"/>
</dbReference>
<comment type="caution">
    <text evidence="5">The sequence shown here is derived from an EMBL/GenBank/DDBJ whole genome shotgun (WGS) entry which is preliminary data.</text>
</comment>
<dbReference type="InterPro" id="IPR011040">
    <property type="entry name" value="Sialidase"/>
</dbReference>
<evidence type="ECO:0000313" key="6">
    <source>
        <dbReference type="Proteomes" id="UP001200537"/>
    </source>
</evidence>
<dbReference type="GO" id="GO:0006689">
    <property type="term" value="P:ganglioside catabolic process"/>
    <property type="evidence" value="ECO:0007669"/>
    <property type="project" value="TreeGrafter"/>
</dbReference>
<dbReference type="GO" id="GO:0004308">
    <property type="term" value="F:exo-alpha-sialidase activity"/>
    <property type="evidence" value="ECO:0007669"/>
    <property type="project" value="UniProtKB-EC"/>
</dbReference>
<evidence type="ECO:0000256" key="3">
    <source>
        <dbReference type="ARBA" id="ARBA00012733"/>
    </source>
</evidence>
<name>A0AAJ1EVB8_9ACTO</name>
<dbReference type="AlphaFoldDB" id="A0AAJ1EVB8"/>
<dbReference type="GO" id="GO:0005737">
    <property type="term" value="C:cytoplasm"/>
    <property type="evidence" value="ECO:0007669"/>
    <property type="project" value="TreeGrafter"/>
</dbReference>
<gene>
    <name evidence="5" type="ORF">L0M99_05205</name>
</gene>
<feature type="domain" description="Sialidase" evidence="4">
    <location>
        <begin position="482"/>
        <end position="744"/>
    </location>
</feature>
<dbReference type="PANTHER" id="PTHR10628">
    <property type="entry name" value="SIALIDASE"/>
    <property type="match status" value="1"/>
</dbReference>
<dbReference type="SUPFAM" id="SSF49899">
    <property type="entry name" value="Concanavalin A-like lectins/glucanases"/>
    <property type="match status" value="2"/>
</dbReference>
<organism evidence="5 6">
    <name type="scientific">Varibaculum cambriense</name>
    <dbReference type="NCBI Taxonomy" id="184870"/>
    <lineage>
        <taxon>Bacteria</taxon>
        <taxon>Bacillati</taxon>
        <taxon>Actinomycetota</taxon>
        <taxon>Actinomycetes</taxon>
        <taxon>Actinomycetales</taxon>
        <taxon>Actinomycetaceae</taxon>
        <taxon>Varibaculum</taxon>
    </lineage>
</organism>
<evidence type="ECO:0000313" key="5">
    <source>
        <dbReference type="EMBL" id="MCG4617887.1"/>
    </source>
</evidence>